<evidence type="ECO:0000256" key="1">
    <source>
        <dbReference type="ARBA" id="ARBA00001971"/>
    </source>
</evidence>
<dbReference type="GO" id="GO:0004497">
    <property type="term" value="F:monooxygenase activity"/>
    <property type="evidence" value="ECO:0007669"/>
    <property type="project" value="UniProtKB-KW"/>
</dbReference>
<dbReference type="Gene3D" id="1.10.630.10">
    <property type="entry name" value="Cytochrome P450"/>
    <property type="match status" value="1"/>
</dbReference>
<keyword evidence="3 6" id="KW-0349">Heme</keyword>
<keyword evidence="4 6" id="KW-0479">Metal-binding</keyword>
<evidence type="ECO:0000256" key="5">
    <source>
        <dbReference type="ARBA" id="ARBA00023004"/>
    </source>
</evidence>
<dbReference type="InterPro" id="IPR002401">
    <property type="entry name" value="Cyt_P450_E_grp-I"/>
</dbReference>
<keyword evidence="5 6" id="KW-0408">Iron</keyword>
<dbReference type="PRINTS" id="PR00463">
    <property type="entry name" value="EP450I"/>
</dbReference>
<dbReference type="STRING" id="1149755.A0A2J6S7R4"/>
<dbReference type="InterPro" id="IPR050121">
    <property type="entry name" value="Cytochrome_P450_monoxygenase"/>
</dbReference>
<evidence type="ECO:0000313" key="8">
    <source>
        <dbReference type="EMBL" id="PMD46786.1"/>
    </source>
</evidence>
<dbReference type="AlphaFoldDB" id="A0A2J6S7R4"/>
<dbReference type="Pfam" id="PF00067">
    <property type="entry name" value="p450"/>
    <property type="match status" value="1"/>
</dbReference>
<evidence type="ECO:0000256" key="6">
    <source>
        <dbReference type="PIRSR" id="PIRSR602401-1"/>
    </source>
</evidence>
<evidence type="ECO:0000256" key="4">
    <source>
        <dbReference type="ARBA" id="ARBA00022723"/>
    </source>
</evidence>
<accession>A0A2J6S7R4</accession>
<dbReference type="InterPro" id="IPR001128">
    <property type="entry name" value="Cyt_P450"/>
</dbReference>
<keyword evidence="7" id="KW-0560">Oxidoreductase</keyword>
<evidence type="ECO:0000256" key="7">
    <source>
        <dbReference type="RuleBase" id="RU000461"/>
    </source>
</evidence>
<organism evidence="8 9">
    <name type="scientific">Hyaloscypha variabilis (strain UAMH 11265 / GT02V1 / F)</name>
    <name type="common">Meliniomyces variabilis</name>
    <dbReference type="NCBI Taxonomy" id="1149755"/>
    <lineage>
        <taxon>Eukaryota</taxon>
        <taxon>Fungi</taxon>
        <taxon>Dikarya</taxon>
        <taxon>Ascomycota</taxon>
        <taxon>Pezizomycotina</taxon>
        <taxon>Leotiomycetes</taxon>
        <taxon>Helotiales</taxon>
        <taxon>Hyaloscyphaceae</taxon>
        <taxon>Hyaloscypha</taxon>
        <taxon>Hyaloscypha variabilis</taxon>
    </lineage>
</organism>
<evidence type="ECO:0000313" key="9">
    <source>
        <dbReference type="Proteomes" id="UP000235786"/>
    </source>
</evidence>
<gene>
    <name evidence="8" type="ORF">L207DRAFT_480716</name>
</gene>
<dbReference type="GO" id="GO:0005506">
    <property type="term" value="F:iron ion binding"/>
    <property type="evidence" value="ECO:0007669"/>
    <property type="project" value="InterPro"/>
</dbReference>
<dbReference type="EMBL" id="KZ613939">
    <property type="protein sequence ID" value="PMD46786.1"/>
    <property type="molecule type" value="Genomic_DNA"/>
</dbReference>
<dbReference type="SUPFAM" id="SSF48264">
    <property type="entry name" value="Cytochrome P450"/>
    <property type="match status" value="1"/>
</dbReference>
<dbReference type="PRINTS" id="PR00385">
    <property type="entry name" value="P450"/>
</dbReference>
<dbReference type="OrthoDB" id="1470350at2759"/>
<dbReference type="InterPro" id="IPR036396">
    <property type="entry name" value="Cyt_P450_sf"/>
</dbReference>
<sequence>MLLIILFYASVCYIVYSLGVALYNITFHPLAKIPGPKLRAAFYFPFHWETVSGDAVVNRKLLHDHYGNTVRVSPSTVSFNNAEVWQAIYGYQPGKVQLEKGFKLPKGEVPHIISANNADHARMRRLLSHAFSPAALQEQEPLMNSYFDLLIQKLNEKIDGPADGRVNIVRWFNFTTFDLIGDLCFDEDFDALKTEEYNFWIANIFKGVKIGRYLLVLRAYPLIGEPVMKLLKLFPKLQQGREKHEEYSRGKSERRLDKQTDRRDFISYILRHNDEKGMTREEIIKTSGLLIVAGSETSATLLSGAMFYLLKNPATLTRLVSEIRTSFPDVDEMNMQKLAKLPYLNAVLQEGLRMYPPVPGMLTRKMLPGGNVMNGHFIPENTLVGVNHYSAYHSPSNFSDPDTFIPERWLEPREEKFKDDKRNVLQPFHVGPRNCIGQGLAMAEMRAILARVLWHFDVELCEESREWDKQKVYFLWEKGNMWVKLRKRQ</sequence>
<dbReference type="PROSITE" id="PS00086">
    <property type="entry name" value="CYTOCHROME_P450"/>
    <property type="match status" value="1"/>
</dbReference>
<protein>
    <submittedName>
        <fullName evidence="8">Cytochrome P450 monooxygenase-like protein</fullName>
    </submittedName>
</protein>
<dbReference type="GO" id="GO:0020037">
    <property type="term" value="F:heme binding"/>
    <property type="evidence" value="ECO:0007669"/>
    <property type="project" value="InterPro"/>
</dbReference>
<dbReference type="CDD" id="cd11058">
    <property type="entry name" value="CYP60B-like"/>
    <property type="match status" value="1"/>
</dbReference>
<name>A0A2J6S7R4_HYAVF</name>
<evidence type="ECO:0000256" key="2">
    <source>
        <dbReference type="ARBA" id="ARBA00010617"/>
    </source>
</evidence>
<dbReference type="Proteomes" id="UP000235786">
    <property type="component" value="Unassembled WGS sequence"/>
</dbReference>
<dbReference type="PANTHER" id="PTHR24305:SF210">
    <property type="entry name" value="CYTOCHROME P450 MONOOXYGENASE ASQL-RELATED"/>
    <property type="match status" value="1"/>
</dbReference>
<dbReference type="PANTHER" id="PTHR24305">
    <property type="entry name" value="CYTOCHROME P450"/>
    <property type="match status" value="1"/>
</dbReference>
<evidence type="ECO:0000256" key="3">
    <source>
        <dbReference type="ARBA" id="ARBA00022617"/>
    </source>
</evidence>
<dbReference type="GO" id="GO:0016705">
    <property type="term" value="F:oxidoreductase activity, acting on paired donors, with incorporation or reduction of molecular oxygen"/>
    <property type="evidence" value="ECO:0007669"/>
    <property type="project" value="InterPro"/>
</dbReference>
<comment type="cofactor">
    <cofactor evidence="1 6">
        <name>heme</name>
        <dbReference type="ChEBI" id="CHEBI:30413"/>
    </cofactor>
</comment>
<proteinExistence type="inferred from homology"/>
<dbReference type="InterPro" id="IPR017972">
    <property type="entry name" value="Cyt_P450_CS"/>
</dbReference>
<keyword evidence="7 8" id="KW-0503">Monooxygenase</keyword>
<keyword evidence="9" id="KW-1185">Reference proteome</keyword>
<feature type="binding site" description="axial binding residue" evidence="6">
    <location>
        <position position="435"/>
    </location>
    <ligand>
        <name>heme</name>
        <dbReference type="ChEBI" id="CHEBI:30413"/>
    </ligand>
    <ligandPart>
        <name>Fe</name>
        <dbReference type="ChEBI" id="CHEBI:18248"/>
    </ligandPart>
</feature>
<reference evidence="8 9" key="1">
    <citation type="submission" date="2016-04" db="EMBL/GenBank/DDBJ databases">
        <title>A degradative enzymes factory behind the ericoid mycorrhizal symbiosis.</title>
        <authorList>
            <consortium name="DOE Joint Genome Institute"/>
            <person name="Martino E."/>
            <person name="Morin E."/>
            <person name="Grelet G."/>
            <person name="Kuo A."/>
            <person name="Kohler A."/>
            <person name="Daghino S."/>
            <person name="Barry K."/>
            <person name="Choi C."/>
            <person name="Cichocki N."/>
            <person name="Clum A."/>
            <person name="Copeland A."/>
            <person name="Hainaut M."/>
            <person name="Haridas S."/>
            <person name="Labutti K."/>
            <person name="Lindquist E."/>
            <person name="Lipzen A."/>
            <person name="Khouja H.-R."/>
            <person name="Murat C."/>
            <person name="Ohm R."/>
            <person name="Olson A."/>
            <person name="Spatafora J."/>
            <person name="Veneault-Fourrey C."/>
            <person name="Henrissat B."/>
            <person name="Grigoriev I."/>
            <person name="Martin F."/>
            <person name="Perotto S."/>
        </authorList>
    </citation>
    <scope>NUCLEOTIDE SEQUENCE [LARGE SCALE GENOMIC DNA]</scope>
    <source>
        <strain evidence="8 9">F</strain>
    </source>
</reference>
<comment type="similarity">
    <text evidence="2 7">Belongs to the cytochrome P450 family.</text>
</comment>